<evidence type="ECO:0000256" key="1">
    <source>
        <dbReference type="SAM" id="MobiDB-lite"/>
    </source>
</evidence>
<accession>A0A0A9GMX2</accession>
<reference evidence="2" key="1">
    <citation type="submission" date="2014-09" db="EMBL/GenBank/DDBJ databases">
        <authorList>
            <person name="Magalhaes I.L.F."/>
            <person name="Oliveira U."/>
            <person name="Santos F.R."/>
            <person name="Vidigal T.H.D.A."/>
            <person name="Brescovit A.D."/>
            <person name="Santos A.J."/>
        </authorList>
    </citation>
    <scope>NUCLEOTIDE SEQUENCE</scope>
    <source>
        <tissue evidence="2">Shoot tissue taken approximately 20 cm above the soil surface</tissue>
    </source>
</reference>
<protein>
    <submittedName>
        <fullName evidence="2">Uncharacterized protein</fullName>
    </submittedName>
</protein>
<feature type="region of interest" description="Disordered" evidence="1">
    <location>
        <begin position="1"/>
        <end position="23"/>
    </location>
</feature>
<organism evidence="2">
    <name type="scientific">Arundo donax</name>
    <name type="common">Giant reed</name>
    <name type="synonym">Donax arundinaceus</name>
    <dbReference type="NCBI Taxonomy" id="35708"/>
    <lineage>
        <taxon>Eukaryota</taxon>
        <taxon>Viridiplantae</taxon>
        <taxon>Streptophyta</taxon>
        <taxon>Embryophyta</taxon>
        <taxon>Tracheophyta</taxon>
        <taxon>Spermatophyta</taxon>
        <taxon>Magnoliopsida</taxon>
        <taxon>Liliopsida</taxon>
        <taxon>Poales</taxon>
        <taxon>Poaceae</taxon>
        <taxon>PACMAD clade</taxon>
        <taxon>Arundinoideae</taxon>
        <taxon>Arundineae</taxon>
        <taxon>Arundo</taxon>
    </lineage>
</organism>
<reference evidence="2" key="2">
    <citation type="journal article" date="2015" name="Data Brief">
        <title>Shoot transcriptome of the giant reed, Arundo donax.</title>
        <authorList>
            <person name="Barrero R.A."/>
            <person name="Guerrero F.D."/>
            <person name="Moolhuijzen P."/>
            <person name="Goolsby J.A."/>
            <person name="Tidwell J."/>
            <person name="Bellgard S.E."/>
            <person name="Bellgard M.I."/>
        </authorList>
    </citation>
    <scope>NUCLEOTIDE SEQUENCE</scope>
    <source>
        <tissue evidence="2">Shoot tissue taken approximately 20 cm above the soil surface</tissue>
    </source>
</reference>
<evidence type="ECO:0000313" key="2">
    <source>
        <dbReference type="EMBL" id="JAE25837.1"/>
    </source>
</evidence>
<dbReference type="EMBL" id="GBRH01172059">
    <property type="protein sequence ID" value="JAE25837.1"/>
    <property type="molecule type" value="Transcribed_RNA"/>
</dbReference>
<sequence>MPFPGPQSDKAHKLESGRSLHQP</sequence>
<dbReference type="AlphaFoldDB" id="A0A0A9GMX2"/>
<name>A0A0A9GMX2_ARUDO</name>
<feature type="compositionally biased region" description="Basic and acidic residues" evidence="1">
    <location>
        <begin position="9"/>
        <end position="23"/>
    </location>
</feature>
<proteinExistence type="predicted"/>